<evidence type="ECO:0000313" key="3">
    <source>
        <dbReference type="Proteomes" id="UP000244855"/>
    </source>
</evidence>
<accession>A0A2V1EFZ3</accession>
<evidence type="ECO:0000313" key="2">
    <source>
        <dbReference type="EMBL" id="PVI08215.1"/>
    </source>
</evidence>
<dbReference type="OrthoDB" id="185373at2759"/>
<feature type="region of interest" description="Disordered" evidence="1">
    <location>
        <begin position="96"/>
        <end position="129"/>
    </location>
</feature>
<dbReference type="InterPro" id="IPR011990">
    <property type="entry name" value="TPR-like_helical_dom_sf"/>
</dbReference>
<dbReference type="EMBL" id="KZ805301">
    <property type="protein sequence ID" value="PVI08215.1"/>
    <property type="molecule type" value="Genomic_DNA"/>
</dbReference>
<gene>
    <name evidence="2" type="ORF">DM02DRAFT_666179</name>
</gene>
<sequence>MSVLSKSRQTYCVLLRKHAGVGLANLKVRLHSDSTVFVKINCLVSQHCVDAAAADATITSPFTCLRIRMLSSFKHRSLYSQSRILCTPKRSFNTRPKPLPLHVETWDPTRHKSLPPPTSPSDKELRLRDERRRERKRLCDGTYSKFVDSRQISSMENLNIVQYFIKRLQMRASQRGSKERLWRAYKRAKEGNADLRLALTNRAWDLLSISQDTEERRIEVFEDMIEATRLEAAKPEAAQLAAESRVAVLEQMVLQGEQADALREWEHDRSEDQYLLRIDHTPDHLELGVKLYALAGNANQARETMEELFELYPEREKNLPIMMHLFRVLADTDSEEHHEEAWNIYQMMRESIKDQPTLEQYDAWFIGFLEAKHDHYARLVLRDMIEAKALDVCYSEEEVVAETLRRLHLLNRLATDILKSTDISLLMLRTLPSSYHSHIYMHWMMAAIKFHAPNQISRILESMIRRGFQPQTVHLNLYMRALFRTRENLFLMKAEDLGWKMIEEARKEQRKNQVKRTVAGLIVDDLSKKQGEQSDATDSDPPKMLASADASTFAMIMDHCADNDRWEHVDYLAKRLDRSDIEPDADLMNVLIYNCTRKGQYAKAWSTYGALTTVPDGERGVFPTGTSIRYLWRNLYLALAIHNAEEMETEPTPRYRSAGLPTPRHLLAETIDWWNLCKSRPDGGQFLMGFATEFQTAIVKLILVCFSYAQDFAGSLVALHVMGKHFGIYPTADTVRVIQRHAAWVTVDEAREASFRQRLHDKKLAFFEDMYKTIALEKWQQMGYTDNTDERIAELDTDTVGKVELNTLSTFIRSHMTRVNWPQTIEGLIDEAKIDVGVPLMETEDVPLMEAEDVSLMEAEDVSLMETEDVPLMETGDVPLMEAEDVPLMEAEDVSAHGN</sequence>
<dbReference type="Proteomes" id="UP000244855">
    <property type="component" value="Unassembled WGS sequence"/>
</dbReference>
<dbReference type="AlphaFoldDB" id="A0A2V1EFZ3"/>
<proteinExistence type="predicted"/>
<protein>
    <submittedName>
        <fullName evidence="2">Uncharacterized protein</fullName>
    </submittedName>
</protein>
<evidence type="ECO:0000256" key="1">
    <source>
        <dbReference type="SAM" id="MobiDB-lite"/>
    </source>
</evidence>
<dbReference type="STRING" id="97972.A0A2V1EFZ3"/>
<organism evidence="2 3">
    <name type="scientific">Periconia macrospinosa</name>
    <dbReference type="NCBI Taxonomy" id="97972"/>
    <lineage>
        <taxon>Eukaryota</taxon>
        <taxon>Fungi</taxon>
        <taxon>Dikarya</taxon>
        <taxon>Ascomycota</taxon>
        <taxon>Pezizomycotina</taxon>
        <taxon>Dothideomycetes</taxon>
        <taxon>Pleosporomycetidae</taxon>
        <taxon>Pleosporales</taxon>
        <taxon>Massarineae</taxon>
        <taxon>Periconiaceae</taxon>
        <taxon>Periconia</taxon>
    </lineage>
</organism>
<reference evidence="2 3" key="1">
    <citation type="journal article" date="2018" name="Sci. Rep.">
        <title>Comparative genomics provides insights into the lifestyle and reveals functional heterogeneity of dark septate endophytic fungi.</title>
        <authorList>
            <person name="Knapp D.G."/>
            <person name="Nemeth J.B."/>
            <person name="Barry K."/>
            <person name="Hainaut M."/>
            <person name="Henrissat B."/>
            <person name="Johnson J."/>
            <person name="Kuo A."/>
            <person name="Lim J.H.P."/>
            <person name="Lipzen A."/>
            <person name="Nolan M."/>
            <person name="Ohm R.A."/>
            <person name="Tamas L."/>
            <person name="Grigoriev I.V."/>
            <person name="Spatafora J.W."/>
            <person name="Nagy L.G."/>
            <person name="Kovacs G.M."/>
        </authorList>
    </citation>
    <scope>NUCLEOTIDE SEQUENCE [LARGE SCALE GENOMIC DNA]</scope>
    <source>
        <strain evidence="2 3">DSE2036</strain>
    </source>
</reference>
<dbReference type="Gene3D" id="1.25.40.10">
    <property type="entry name" value="Tetratricopeptide repeat domain"/>
    <property type="match status" value="2"/>
</dbReference>
<name>A0A2V1EFZ3_9PLEO</name>
<keyword evidence="3" id="KW-1185">Reference proteome</keyword>